<reference evidence="3 4" key="1">
    <citation type="submission" date="2019-04" db="EMBL/GenBank/DDBJ databases">
        <title>Comparative genomics and transcriptomics to analyze fruiting body development in filamentous ascomycetes.</title>
        <authorList>
            <consortium name="DOE Joint Genome Institute"/>
            <person name="Lutkenhaus R."/>
            <person name="Traeger S."/>
            <person name="Breuer J."/>
            <person name="Kuo A."/>
            <person name="Lipzen A."/>
            <person name="Pangilinan J."/>
            <person name="Dilworth D."/>
            <person name="Sandor L."/>
            <person name="Poggeler S."/>
            <person name="Barry K."/>
            <person name="Grigoriev I.V."/>
            <person name="Nowrousian M."/>
        </authorList>
    </citation>
    <scope>NUCLEOTIDE SEQUENCE [LARGE SCALE GENOMIC DNA]</scope>
    <source>
        <strain evidence="3 4">CBS 389.68</strain>
    </source>
</reference>
<organism evidence="3 4">
    <name type="scientific">Ascodesmis nigricans</name>
    <dbReference type="NCBI Taxonomy" id="341454"/>
    <lineage>
        <taxon>Eukaryota</taxon>
        <taxon>Fungi</taxon>
        <taxon>Dikarya</taxon>
        <taxon>Ascomycota</taxon>
        <taxon>Pezizomycotina</taxon>
        <taxon>Pezizomycetes</taxon>
        <taxon>Pezizales</taxon>
        <taxon>Ascodesmidaceae</taxon>
        <taxon>Ascodesmis</taxon>
    </lineage>
</organism>
<feature type="transmembrane region" description="Helical" evidence="2">
    <location>
        <begin position="306"/>
        <end position="330"/>
    </location>
</feature>
<feature type="region of interest" description="Disordered" evidence="1">
    <location>
        <begin position="1"/>
        <end position="54"/>
    </location>
</feature>
<dbReference type="EMBL" id="ML220150">
    <property type="protein sequence ID" value="TGZ77656.1"/>
    <property type="molecule type" value="Genomic_DNA"/>
</dbReference>
<keyword evidence="2" id="KW-0472">Membrane</keyword>
<feature type="region of interest" description="Disordered" evidence="1">
    <location>
        <begin position="109"/>
        <end position="147"/>
    </location>
</feature>
<dbReference type="AlphaFoldDB" id="A0A4S2MKV6"/>
<accession>A0A4S2MKV6</accession>
<dbReference type="OrthoDB" id="5353066at2759"/>
<feature type="compositionally biased region" description="Polar residues" evidence="1">
    <location>
        <begin position="134"/>
        <end position="147"/>
    </location>
</feature>
<gene>
    <name evidence="3" type="ORF">EX30DRAFT_374446</name>
</gene>
<proteinExistence type="predicted"/>
<dbReference type="Proteomes" id="UP000298138">
    <property type="component" value="Unassembled WGS sequence"/>
</dbReference>
<sequence length="333" mass="36813">MNEQDPDGDDGQLRDGSRHHDMGAGGGKLRSQRPGKDVIVHQADPRYEHHYRMRETSDHEPILVPEYRFSGTYFPHRNSLSNAPQPILHLQPPDSPTGSILRRPPSAVLRSPLHESFPPQGDFTGDTRPPSPTHHFTPNRQRSESRTPIISITPSLAADSVTSLPSHLPHHTPQNRDSLQPPSLHLRTPSPAPSRRSSWLSAILPPRFRPDRPQKFTRRSLTPRLYNAHEVALDAQRDRPGYPDDEYEREMKEERRTQREAGMLLIALCVLFPPLWFVVAAGGMDGVVAGVTGGKVKAVGRREKRVAGVLGAVVGGVCVVAVVVGVSVAVTTR</sequence>
<feature type="compositionally biased region" description="Acidic residues" evidence="1">
    <location>
        <begin position="1"/>
        <end position="10"/>
    </location>
</feature>
<evidence type="ECO:0000256" key="1">
    <source>
        <dbReference type="SAM" id="MobiDB-lite"/>
    </source>
</evidence>
<dbReference type="InParanoid" id="A0A4S2MKV6"/>
<evidence type="ECO:0000313" key="3">
    <source>
        <dbReference type="EMBL" id="TGZ77656.1"/>
    </source>
</evidence>
<keyword evidence="2" id="KW-0812">Transmembrane</keyword>
<feature type="transmembrane region" description="Helical" evidence="2">
    <location>
        <begin position="261"/>
        <end position="279"/>
    </location>
</feature>
<protein>
    <submittedName>
        <fullName evidence="3">Uncharacterized protein</fullName>
    </submittedName>
</protein>
<evidence type="ECO:0000256" key="2">
    <source>
        <dbReference type="SAM" id="Phobius"/>
    </source>
</evidence>
<evidence type="ECO:0000313" key="4">
    <source>
        <dbReference type="Proteomes" id="UP000298138"/>
    </source>
</evidence>
<feature type="region of interest" description="Disordered" evidence="1">
    <location>
        <begin position="160"/>
        <end position="214"/>
    </location>
</feature>
<keyword evidence="4" id="KW-1185">Reference proteome</keyword>
<feature type="compositionally biased region" description="Low complexity" evidence="1">
    <location>
        <begin position="187"/>
        <end position="198"/>
    </location>
</feature>
<name>A0A4S2MKV6_9PEZI</name>
<feature type="compositionally biased region" description="Basic and acidic residues" evidence="1">
    <location>
        <begin position="11"/>
        <end position="22"/>
    </location>
</feature>
<keyword evidence="2" id="KW-1133">Transmembrane helix</keyword>
<feature type="compositionally biased region" description="Basic and acidic residues" evidence="1">
    <location>
        <begin position="34"/>
        <end position="54"/>
    </location>
</feature>